<feature type="region of interest" description="Disordered" evidence="4">
    <location>
        <begin position="1"/>
        <end position="41"/>
    </location>
</feature>
<dbReference type="InterPro" id="IPR013087">
    <property type="entry name" value="Znf_C2H2_type"/>
</dbReference>
<gene>
    <name evidence="6" type="ORF">P154DRAFT_524090</name>
</gene>
<evidence type="ECO:0000313" key="6">
    <source>
        <dbReference type="EMBL" id="KAF1998401.1"/>
    </source>
</evidence>
<feature type="domain" description="C2H2-type" evidence="5">
    <location>
        <begin position="357"/>
        <end position="391"/>
    </location>
</feature>
<sequence length="476" mass="53620">MDPVEYRGPESKMVRGQSSSSVSQGYLTPPPPFEGRRDSVTSAHSFGSSYCQSFTSDPSIPGDFSVPVTPTCGSSPALLDGSFVDVMQYDLQMDLRNQAPIHGLQLDDFDIKPGTDGDIVYQHWAMVQPPFVPTSKTPSYHCQDSLLPHSAIHPVLQSRVGQLSCPEEILVYSAGVDEPRENGNRTLQAFDFNGFNYWAQQPQPAASSTLMPSDVMLNVEMADDYKRMQTESYRPLNAFDNRSSPIAHSPQEIPFKGEPSNSFKQEQCDSSMNYVPAACSRLQRRMGVSPTGGKTVKRSTRMQSGIQSKKKPKVSKDKGFELMPHNQIYLKVGEGVEVDHARGIYRALRRGSIGEAFPCTIRFPDGSMCPRRFKRPEHRKRHENTHSGLRDFPCTMPECIKMFNRNDNCQEHYWTHVAKPGKKPGRNPKFSLGEMLSTKGWVVDPKLREKLRQKWKKAYGSLDILEGMWIDLDPFE</sequence>
<evidence type="ECO:0000259" key="5">
    <source>
        <dbReference type="PROSITE" id="PS50157"/>
    </source>
</evidence>
<dbReference type="GO" id="GO:1990527">
    <property type="term" value="C:Tec1p-Ste12p-Dig1p complex"/>
    <property type="evidence" value="ECO:0007669"/>
    <property type="project" value="TreeGrafter"/>
</dbReference>
<feature type="region of interest" description="Disordered" evidence="4">
    <location>
        <begin position="287"/>
        <end position="315"/>
    </location>
</feature>
<feature type="domain" description="C2H2-type" evidence="5">
    <location>
        <begin position="392"/>
        <end position="421"/>
    </location>
</feature>
<evidence type="ECO:0000256" key="1">
    <source>
        <dbReference type="ARBA" id="ARBA00004123"/>
    </source>
</evidence>
<evidence type="ECO:0000256" key="2">
    <source>
        <dbReference type="ARBA" id="ARBA00023242"/>
    </source>
</evidence>
<keyword evidence="3" id="KW-0479">Metal-binding</keyword>
<keyword evidence="3" id="KW-0862">Zinc</keyword>
<evidence type="ECO:0000256" key="3">
    <source>
        <dbReference type="PROSITE-ProRule" id="PRU00042"/>
    </source>
</evidence>
<dbReference type="OrthoDB" id="10018191at2759"/>
<proteinExistence type="predicted"/>
<dbReference type="EMBL" id="ML977604">
    <property type="protein sequence ID" value="KAF1998401.1"/>
    <property type="molecule type" value="Genomic_DNA"/>
</dbReference>
<feature type="compositionally biased region" description="Basic and acidic residues" evidence="4">
    <location>
        <begin position="1"/>
        <end position="13"/>
    </location>
</feature>
<dbReference type="PANTHER" id="PTHR47427">
    <property type="entry name" value="PROTEIN STE12"/>
    <property type="match status" value="1"/>
</dbReference>
<dbReference type="GO" id="GO:0005634">
    <property type="term" value="C:nucleus"/>
    <property type="evidence" value="ECO:0007669"/>
    <property type="project" value="UniProtKB-SubCell"/>
</dbReference>
<dbReference type="Gene3D" id="3.30.160.60">
    <property type="entry name" value="Classic Zinc Finger"/>
    <property type="match status" value="1"/>
</dbReference>
<dbReference type="InterPro" id="IPR052127">
    <property type="entry name" value="STE12_transcription_factor"/>
</dbReference>
<dbReference type="GO" id="GO:0008270">
    <property type="term" value="F:zinc ion binding"/>
    <property type="evidence" value="ECO:0007669"/>
    <property type="project" value="UniProtKB-KW"/>
</dbReference>
<evidence type="ECO:0000256" key="4">
    <source>
        <dbReference type="SAM" id="MobiDB-lite"/>
    </source>
</evidence>
<dbReference type="GO" id="GO:0003700">
    <property type="term" value="F:DNA-binding transcription factor activity"/>
    <property type="evidence" value="ECO:0007669"/>
    <property type="project" value="TreeGrafter"/>
</dbReference>
<keyword evidence="7" id="KW-1185">Reference proteome</keyword>
<dbReference type="GO" id="GO:1990526">
    <property type="term" value="C:Ste12p-Dig1p-Dig2p complex"/>
    <property type="evidence" value="ECO:0007669"/>
    <property type="project" value="TreeGrafter"/>
</dbReference>
<comment type="subcellular location">
    <subcellularLocation>
        <location evidence="1">Nucleus</location>
    </subcellularLocation>
</comment>
<protein>
    <recommendedName>
        <fullName evidence="5">C2H2-type domain-containing protein</fullName>
    </recommendedName>
</protein>
<dbReference type="InterPro" id="IPR036236">
    <property type="entry name" value="Znf_C2H2_sf"/>
</dbReference>
<reference evidence="6" key="1">
    <citation type="journal article" date="2020" name="Stud. Mycol.">
        <title>101 Dothideomycetes genomes: a test case for predicting lifestyles and emergence of pathogens.</title>
        <authorList>
            <person name="Haridas S."/>
            <person name="Albert R."/>
            <person name="Binder M."/>
            <person name="Bloem J."/>
            <person name="Labutti K."/>
            <person name="Salamov A."/>
            <person name="Andreopoulos B."/>
            <person name="Baker S."/>
            <person name="Barry K."/>
            <person name="Bills G."/>
            <person name="Bluhm B."/>
            <person name="Cannon C."/>
            <person name="Castanera R."/>
            <person name="Culley D."/>
            <person name="Daum C."/>
            <person name="Ezra D."/>
            <person name="Gonzalez J."/>
            <person name="Henrissat B."/>
            <person name="Kuo A."/>
            <person name="Liang C."/>
            <person name="Lipzen A."/>
            <person name="Lutzoni F."/>
            <person name="Magnuson J."/>
            <person name="Mondo S."/>
            <person name="Nolan M."/>
            <person name="Ohm R."/>
            <person name="Pangilinan J."/>
            <person name="Park H.-J."/>
            <person name="Ramirez L."/>
            <person name="Alfaro M."/>
            <person name="Sun H."/>
            <person name="Tritt A."/>
            <person name="Yoshinaga Y."/>
            <person name="Zwiers L.-H."/>
            <person name="Turgeon B."/>
            <person name="Goodwin S."/>
            <person name="Spatafora J."/>
            <person name="Crous P."/>
            <person name="Grigoriev I."/>
        </authorList>
    </citation>
    <scope>NUCLEOTIDE SEQUENCE</scope>
    <source>
        <strain evidence="6">CBS 123094</strain>
    </source>
</reference>
<dbReference type="PROSITE" id="PS00028">
    <property type="entry name" value="ZINC_FINGER_C2H2_1"/>
    <property type="match status" value="1"/>
</dbReference>
<accession>A0A6A5WE31</accession>
<keyword evidence="2" id="KW-0539">Nucleus</keyword>
<dbReference type="Proteomes" id="UP000799779">
    <property type="component" value="Unassembled WGS sequence"/>
</dbReference>
<evidence type="ECO:0000313" key="7">
    <source>
        <dbReference type="Proteomes" id="UP000799779"/>
    </source>
</evidence>
<dbReference type="SUPFAM" id="SSF57667">
    <property type="entry name" value="beta-beta-alpha zinc fingers"/>
    <property type="match status" value="1"/>
</dbReference>
<dbReference type="PROSITE" id="PS50157">
    <property type="entry name" value="ZINC_FINGER_C2H2_2"/>
    <property type="match status" value="2"/>
</dbReference>
<dbReference type="AlphaFoldDB" id="A0A6A5WE31"/>
<organism evidence="6 7">
    <name type="scientific">Amniculicola lignicola CBS 123094</name>
    <dbReference type="NCBI Taxonomy" id="1392246"/>
    <lineage>
        <taxon>Eukaryota</taxon>
        <taxon>Fungi</taxon>
        <taxon>Dikarya</taxon>
        <taxon>Ascomycota</taxon>
        <taxon>Pezizomycotina</taxon>
        <taxon>Dothideomycetes</taxon>
        <taxon>Pleosporomycetidae</taxon>
        <taxon>Pleosporales</taxon>
        <taxon>Amniculicolaceae</taxon>
        <taxon>Amniculicola</taxon>
    </lineage>
</organism>
<name>A0A6A5WE31_9PLEO</name>
<dbReference type="PANTHER" id="PTHR47427:SF2">
    <property type="entry name" value="C2H2-TYPE DOMAIN-CONTAINING PROTEIN"/>
    <property type="match status" value="1"/>
</dbReference>
<keyword evidence="3" id="KW-0863">Zinc-finger</keyword>